<evidence type="ECO:0000313" key="3">
    <source>
        <dbReference type="Proteomes" id="UP000799423"/>
    </source>
</evidence>
<proteinExistence type="predicted"/>
<protein>
    <recommendedName>
        <fullName evidence="1">N-acetyltransferase domain-containing protein</fullName>
    </recommendedName>
</protein>
<name>A0A6A7AW45_9PLEO</name>
<dbReference type="PROSITE" id="PS51186">
    <property type="entry name" value="GNAT"/>
    <property type="match status" value="1"/>
</dbReference>
<evidence type="ECO:0000259" key="1">
    <source>
        <dbReference type="PROSITE" id="PS51186"/>
    </source>
</evidence>
<dbReference type="SUPFAM" id="SSF55729">
    <property type="entry name" value="Acyl-CoA N-acyltransferases (Nat)"/>
    <property type="match status" value="1"/>
</dbReference>
<dbReference type="InterPro" id="IPR052523">
    <property type="entry name" value="Trichothecene_AcTrans"/>
</dbReference>
<feature type="domain" description="N-acetyltransferase" evidence="1">
    <location>
        <begin position="15"/>
        <end position="183"/>
    </location>
</feature>
<dbReference type="Proteomes" id="UP000799423">
    <property type="component" value="Unassembled WGS sequence"/>
</dbReference>
<dbReference type="OrthoDB" id="410198at2759"/>
<dbReference type="Pfam" id="PF00583">
    <property type="entry name" value="Acetyltransf_1"/>
    <property type="match status" value="1"/>
</dbReference>
<keyword evidence="3" id="KW-1185">Reference proteome</keyword>
<dbReference type="PANTHER" id="PTHR42791">
    <property type="entry name" value="GNAT FAMILY ACETYLTRANSFERASE"/>
    <property type="match status" value="1"/>
</dbReference>
<reference evidence="2" key="1">
    <citation type="submission" date="2020-01" db="EMBL/GenBank/DDBJ databases">
        <authorList>
            <consortium name="DOE Joint Genome Institute"/>
            <person name="Haridas S."/>
            <person name="Albert R."/>
            <person name="Binder M."/>
            <person name="Bloem J."/>
            <person name="Labutti K."/>
            <person name="Salamov A."/>
            <person name="Andreopoulos B."/>
            <person name="Baker S.E."/>
            <person name="Barry K."/>
            <person name="Bills G."/>
            <person name="Bluhm B.H."/>
            <person name="Cannon C."/>
            <person name="Castanera R."/>
            <person name="Culley D.E."/>
            <person name="Daum C."/>
            <person name="Ezra D."/>
            <person name="Gonzalez J.B."/>
            <person name="Henrissat B."/>
            <person name="Kuo A."/>
            <person name="Liang C."/>
            <person name="Lipzen A."/>
            <person name="Lutzoni F."/>
            <person name="Magnuson J."/>
            <person name="Mondo S."/>
            <person name="Nolan M."/>
            <person name="Ohm R."/>
            <person name="Pangilinan J."/>
            <person name="Park H.-J."/>
            <person name="Ramirez L."/>
            <person name="Alfaro M."/>
            <person name="Sun H."/>
            <person name="Tritt A."/>
            <person name="Yoshinaga Y."/>
            <person name="Zwiers L.-H."/>
            <person name="Turgeon B.G."/>
            <person name="Goodwin S.B."/>
            <person name="Spatafora J.W."/>
            <person name="Crous P.W."/>
            <person name="Grigoriev I.V."/>
        </authorList>
    </citation>
    <scope>NUCLEOTIDE SEQUENCE</scope>
    <source>
        <strain evidence="2">IPT5</strain>
    </source>
</reference>
<dbReference type="InterPro" id="IPR000182">
    <property type="entry name" value="GNAT_dom"/>
</dbReference>
<dbReference type="AlphaFoldDB" id="A0A6A7AW45"/>
<dbReference type="Gene3D" id="3.40.630.30">
    <property type="match status" value="1"/>
</dbReference>
<dbReference type="GO" id="GO:0016747">
    <property type="term" value="F:acyltransferase activity, transferring groups other than amino-acyl groups"/>
    <property type="evidence" value="ECO:0007669"/>
    <property type="project" value="InterPro"/>
</dbReference>
<dbReference type="EMBL" id="MU006327">
    <property type="protein sequence ID" value="KAF2847313.1"/>
    <property type="molecule type" value="Genomic_DNA"/>
</dbReference>
<dbReference type="CDD" id="cd04301">
    <property type="entry name" value="NAT_SF"/>
    <property type="match status" value="1"/>
</dbReference>
<organism evidence="2 3">
    <name type="scientific">Plenodomus tracheiphilus IPT5</name>
    <dbReference type="NCBI Taxonomy" id="1408161"/>
    <lineage>
        <taxon>Eukaryota</taxon>
        <taxon>Fungi</taxon>
        <taxon>Dikarya</taxon>
        <taxon>Ascomycota</taxon>
        <taxon>Pezizomycotina</taxon>
        <taxon>Dothideomycetes</taxon>
        <taxon>Pleosporomycetidae</taxon>
        <taxon>Pleosporales</taxon>
        <taxon>Pleosporineae</taxon>
        <taxon>Leptosphaeriaceae</taxon>
        <taxon>Plenodomus</taxon>
    </lineage>
</organism>
<evidence type="ECO:0000313" key="2">
    <source>
        <dbReference type="EMBL" id="KAF2847313.1"/>
    </source>
</evidence>
<gene>
    <name evidence="2" type="ORF">T440DRAFT_471204</name>
</gene>
<dbReference type="InterPro" id="IPR016181">
    <property type="entry name" value="Acyl_CoA_acyltransferase"/>
</dbReference>
<accession>A0A6A7AW45</accession>
<dbReference type="PANTHER" id="PTHR42791:SF14">
    <property type="entry name" value="N-ACETYLTRANSFERASE DOMAIN-CONTAINING PROTEIN"/>
    <property type="match status" value="1"/>
</dbReference>
<sequence>MEVAAYQDKTLNRILAPGPFPPESRQQRIDQLIELRKKDPTSHYLKAIDAESGQMIAFAKWHIYETAATSSRPLNFGPGRNVDACMAFFGPLVEKKKQLLGESPHLYLHMLHTDPAFQGRGAGRLLVQWGTHRADELSLPAYLESSPAGHHLYEKQGFKDVETLQIDLSPWDGPLYEHALMIRNPVEQ</sequence>